<name>A0A8J3YM90_9ACTN</name>
<organism evidence="2 3">
    <name type="scientific">Virgisporangium aliadipatigenens</name>
    <dbReference type="NCBI Taxonomy" id="741659"/>
    <lineage>
        <taxon>Bacteria</taxon>
        <taxon>Bacillati</taxon>
        <taxon>Actinomycetota</taxon>
        <taxon>Actinomycetes</taxon>
        <taxon>Micromonosporales</taxon>
        <taxon>Micromonosporaceae</taxon>
        <taxon>Virgisporangium</taxon>
    </lineage>
</organism>
<evidence type="ECO:0000259" key="1">
    <source>
        <dbReference type="Pfam" id="PF07929"/>
    </source>
</evidence>
<dbReference type="Gene3D" id="3.10.290.30">
    <property type="entry name" value="MM3350-like"/>
    <property type="match status" value="1"/>
</dbReference>
<dbReference type="PANTHER" id="PTHR41878">
    <property type="entry name" value="LEXA REPRESSOR-RELATED"/>
    <property type="match status" value="1"/>
</dbReference>
<comment type="caution">
    <text evidence="2">The sequence shown here is derived from an EMBL/GenBank/DDBJ whole genome shotgun (WGS) entry which is preliminary data.</text>
</comment>
<dbReference type="RefSeq" id="WP_203900507.1">
    <property type="nucleotide sequence ID" value="NZ_BOPF01000013.1"/>
</dbReference>
<dbReference type="Pfam" id="PF07929">
    <property type="entry name" value="PRiA4_ORF3"/>
    <property type="match status" value="1"/>
</dbReference>
<dbReference type="AlphaFoldDB" id="A0A8J3YM90"/>
<feature type="domain" description="Plasmid pRiA4b Orf3-like" evidence="1">
    <location>
        <begin position="5"/>
        <end position="167"/>
    </location>
</feature>
<dbReference type="EMBL" id="BOPF01000013">
    <property type="protein sequence ID" value="GIJ46982.1"/>
    <property type="molecule type" value="Genomic_DNA"/>
</dbReference>
<gene>
    <name evidence="2" type="ORF">Val02_38680</name>
</gene>
<protein>
    <recommendedName>
        <fullName evidence="1">Plasmid pRiA4b Orf3-like domain-containing protein</fullName>
    </recommendedName>
</protein>
<dbReference type="InterPro" id="IPR024047">
    <property type="entry name" value="MM3350-like_sf"/>
</dbReference>
<proteinExistence type="predicted"/>
<dbReference type="SUPFAM" id="SSF159941">
    <property type="entry name" value="MM3350-like"/>
    <property type="match status" value="1"/>
</dbReference>
<dbReference type="PANTHER" id="PTHR41878:SF1">
    <property type="entry name" value="TNPR PROTEIN"/>
    <property type="match status" value="1"/>
</dbReference>
<reference evidence="2" key="1">
    <citation type="submission" date="2021-01" db="EMBL/GenBank/DDBJ databases">
        <title>Whole genome shotgun sequence of Virgisporangium aliadipatigenens NBRC 105644.</title>
        <authorList>
            <person name="Komaki H."/>
            <person name="Tamura T."/>
        </authorList>
    </citation>
    <scope>NUCLEOTIDE SEQUENCE</scope>
    <source>
        <strain evidence="2">NBRC 105644</strain>
    </source>
</reference>
<accession>A0A8J3YM90</accession>
<dbReference type="InterPro" id="IPR012912">
    <property type="entry name" value="Plasmid_pRiA4b_Orf3-like"/>
</dbReference>
<sequence length="178" mass="19982">MSRRIYELTVTLVGTDPTVRRKVLVPGGYTLDRVSRAIQLAFGWYGHHLHCFEIDARQYGVPDPLAEHEDEIDVRLDAVAKAGDRFSYVYDFDDWWEHEVVVDAVVPARPDERYPACVDAVGAPPPEDIGGLVAFSQMLELIADPALPDRGGLRDFIALYNPDDVDAARISTLLRRMT</sequence>
<evidence type="ECO:0000313" key="3">
    <source>
        <dbReference type="Proteomes" id="UP000619260"/>
    </source>
</evidence>
<evidence type="ECO:0000313" key="2">
    <source>
        <dbReference type="EMBL" id="GIJ46982.1"/>
    </source>
</evidence>
<keyword evidence="3" id="KW-1185">Reference proteome</keyword>
<dbReference type="Proteomes" id="UP000619260">
    <property type="component" value="Unassembled WGS sequence"/>
</dbReference>